<dbReference type="InterPro" id="IPR005814">
    <property type="entry name" value="Aminotrans_3"/>
</dbReference>
<evidence type="ECO:0000256" key="12">
    <source>
        <dbReference type="RuleBase" id="RU365034"/>
    </source>
</evidence>
<dbReference type="InterPro" id="IPR015421">
    <property type="entry name" value="PyrdxlP-dep_Trfase_major"/>
</dbReference>
<proteinExistence type="inferred from homology"/>
<dbReference type="EC" id="2.6.1.76" evidence="5 12"/>
<dbReference type="GO" id="GO:0045303">
    <property type="term" value="F:diaminobutyrate-2-oxoglutarate transaminase activity"/>
    <property type="evidence" value="ECO:0007669"/>
    <property type="project" value="UniProtKB-EC"/>
</dbReference>
<evidence type="ECO:0000256" key="5">
    <source>
        <dbReference type="ARBA" id="ARBA00013155"/>
    </source>
</evidence>
<name>A0ABV0JJ72_9CYAN</name>
<protein>
    <recommendedName>
        <fullName evidence="6 12">Diaminobutyrate--2-oxoglutarate transaminase</fullName>
        <ecNumber evidence="5 12">2.6.1.76</ecNumber>
    </recommendedName>
    <alternativeName>
        <fullName evidence="12">DABA aminotransferase</fullName>
    </alternativeName>
</protein>
<comment type="function">
    <text evidence="2 12">Catalyzes reversively the conversion of L-aspartate beta-semialdehyde (ASA) to L-2,4-diaminobutyrate (DABA) by transamination with L-glutamate.</text>
</comment>
<comment type="similarity">
    <text evidence="4 11">Belongs to the class-III pyridoxal-phosphate-dependent aminotransferase family.</text>
</comment>
<keyword evidence="9 11" id="KW-0663">Pyridoxal phosphate</keyword>
<dbReference type="Gene3D" id="3.90.1150.10">
    <property type="entry name" value="Aspartate Aminotransferase, domain 1"/>
    <property type="match status" value="1"/>
</dbReference>
<dbReference type="SUPFAM" id="SSF53383">
    <property type="entry name" value="PLP-dependent transferases"/>
    <property type="match status" value="1"/>
</dbReference>
<evidence type="ECO:0000313" key="13">
    <source>
        <dbReference type="EMBL" id="MEP0863488.1"/>
    </source>
</evidence>
<keyword evidence="7 12" id="KW-0032">Aminotransferase</keyword>
<dbReference type="NCBIfam" id="TIGR00709">
    <property type="entry name" value="dat"/>
    <property type="match status" value="1"/>
</dbReference>
<keyword evidence="8 12" id="KW-0808">Transferase</keyword>
<organism evidence="13 14">
    <name type="scientific">Funiculus sociatus GB2-A5</name>
    <dbReference type="NCBI Taxonomy" id="2933946"/>
    <lineage>
        <taxon>Bacteria</taxon>
        <taxon>Bacillati</taxon>
        <taxon>Cyanobacteriota</taxon>
        <taxon>Cyanophyceae</taxon>
        <taxon>Coleofasciculales</taxon>
        <taxon>Coleofasciculaceae</taxon>
        <taxon>Funiculus</taxon>
    </lineage>
</organism>
<reference evidence="13 14" key="1">
    <citation type="submission" date="2022-04" db="EMBL/GenBank/DDBJ databases">
        <title>Positive selection, recombination, and allopatry shape intraspecific diversity of widespread and dominant cyanobacteria.</title>
        <authorList>
            <person name="Wei J."/>
            <person name="Shu W."/>
            <person name="Hu C."/>
        </authorList>
    </citation>
    <scope>NUCLEOTIDE SEQUENCE [LARGE SCALE GENOMIC DNA]</scope>
    <source>
        <strain evidence="13 14">GB2-A5</strain>
    </source>
</reference>
<dbReference type="Gene3D" id="3.40.640.10">
    <property type="entry name" value="Type I PLP-dependent aspartate aminotransferase-like (Major domain)"/>
    <property type="match status" value="1"/>
</dbReference>
<sequence length="416" mass="46250">MNIFEERESNVRTYCRNFPDVFHKAVGSTVYSESGVEFIDFLAGAGALNYGHNNQYIKQKVISYLESDAIAHGLDLHTMAKRDFLEKFSEAVLIPKKLDYKIQFCGSTGTNAVEAALKLARKVKQRTGIFSFMGGYHGMTLGSLAISSNNGIRLGAGVTSSHVTFMPFPYGYMENFDTIEYMETVLTDVNSGVEKPAAIIFETVQAEGGVVVAPIEWMQRLRNLCDRHDILLICDDIQVGCGRTGPFFSFERANIVPDIVAISKSISGYGFPMSLLLIKPEFDIWEPGEHTGTFRGNQLAFVGASAAIEYRESINLEYEVKLKESFLNTFLNEEIACLSEKIVIRGIGMIWGIDLSDRGASFAKAIAQRCYELGLIVERVGRDDTVIKILPPLNIEMPVLRKGCSIIKQAFFDCIN</sequence>
<keyword evidence="14" id="KW-1185">Reference proteome</keyword>
<dbReference type="NCBIfam" id="NF006733">
    <property type="entry name" value="PRK09264.1"/>
    <property type="match status" value="1"/>
</dbReference>
<dbReference type="PIRSF" id="PIRSF000521">
    <property type="entry name" value="Transaminase_4ab_Lys_Orn"/>
    <property type="match status" value="1"/>
</dbReference>
<dbReference type="PANTHER" id="PTHR43552">
    <property type="entry name" value="DIAMINOBUTYRATE--2-OXOGLUTARATE AMINOTRANSFERASE"/>
    <property type="match status" value="1"/>
</dbReference>
<evidence type="ECO:0000256" key="10">
    <source>
        <dbReference type="ARBA" id="ARBA00049111"/>
    </source>
</evidence>
<evidence type="ECO:0000256" key="3">
    <source>
        <dbReference type="ARBA" id="ARBA00004946"/>
    </source>
</evidence>
<dbReference type="PROSITE" id="PS00600">
    <property type="entry name" value="AA_TRANSFER_CLASS_3"/>
    <property type="match status" value="1"/>
</dbReference>
<dbReference type="PANTHER" id="PTHR43552:SF2">
    <property type="entry name" value="DIAMINOBUTYRATE--2-OXOGLUTARATE TRANSAMINASE"/>
    <property type="match status" value="1"/>
</dbReference>
<evidence type="ECO:0000256" key="11">
    <source>
        <dbReference type="RuleBase" id="RU003560"/>
    </source>
</evidence>
<dbReference type="Proteomes" id="UP001442494">
    <property type="component" value="Unassembled WGS sequence"/>
</dbReference>
<dbReference type="InterPro" id="IPR012773">
    <property type="entry name" value="Ectoine_EctB"/>
</dbReference>
<comment type="caution">
    <text evidence="13">The sequence shown here is derived from an EMBL/GenBank/DDBJ whole genome shotgun (WGS) entry which is preliminary data.</text>
</comment>
<dbReference type="InterPro" id="IPR015422">
    <property type="entry name" value="PyrdxlP-dep_Trfase_small"/>
</dbReference>
<dbReference type="InterPro" id="IPR049704">
    <property type="entry name" value="Aminotrans_3_PPA_site"/>
</dbReference>
<comment type="cofactor">
    <cofactor evidence="1 12">
        <name>pyridoxal 5'-phosphate</name>
        <dbReference type="ChEBI" id="CHEBI:597326"/>
    </cofactor>
</comment>
<dbReference type="CDD" id="cd00610">
    <property type="entry name" value="OAT_like"/>
    <property type="match status" value="1"/>
</dbReference>
<accession>A0ABV0JJ72</accession>
<evidence type="ECO:0000256" key="4">
    <source>
        <dbReference type="ARBA" id="ARBA00008954"/>
    </source>
</evidence>
<dbReference type="EMBL" id="JAMPKK010000004">
    <property type="protein sequence ID" value="MEP0863488.1"/>
    <property type="molecule type" value="Genomic_DNA"/>
</dbReference>
<evidence type="ECO:0000256" key="8">
    <source>
        <dbReference type="ARBA" id="ARBA00022679"/>
    </source>
</evidence>
<evidence type="ECO:0000256" key="7">
    <source>
        <dbReference type="ARBA" id="ARBA00022576"/>
    </source>
</evidence>
<dbReference type="NCBIfam" id="TIGR02407">
    <property type="entry name" value="ectoine_ectB"/>
    <property type="match status" value="1"/>
</dbReference>
<comment type="catalytic activity">
    <reaction evidence="10 12">
        <text>L-2,4-diaminobutanoate + 2-oxoglutarate = L-aspartate 4-semialdehyde + L-glutamate</text>
        <dbReference type="Rhea" id="RHEA:11160"/>
        <dbReference type="ChEBI" id="CHEBI:16810"/>
        <dbReference type="ChEBI" id="CHEBI:29985"/>
        <dbReference type="ChEBI" id="CHEBI:58761"/>
        <dbReference type="ChEBI" id="CHEBI:537519"/>
        <dbReference type="EC" id="2.6.1.76"/>
    </reaction>
</comment>
<evidence type="ECO:0000256" key="6">
    <source>
        <dbReference type="ARBA" id="ARBA00014798"/>
    </source>
</evidence>
<dbReference type="InterPro" id="IPR015424">
    <property type="entry name" value="PyrdxlP-dep_Trfase"/>
</dbReference>
<dbReference type="RefSeq" id="WP_190422043.1">
    <property type="nucleotide sequence ID" value="NZ_JAMPKK010000004.1"/>
</dbReference>
<dbReference type="Pfam" id="PF00202">
    <property type="entry name" value="Aminotran_3"/>
    <property type="match status" value="1"/>
</dbReference>
<evidence type="ECO:0000256" key="9">
    <source>
        <dbReference type="ARBA" id="ARBA00022898"/>
    </source>
</evidence>
<evidence type="ECO:0000256" key="2">
    <source>
        <dbReference type="ARBA" id="ARBA00002189"/>
    </source>
</evidence>
<comment type="pathway">
    <text evidence="3 12">Amine and polyamine biosynthesis; ectoine biosynthesis; L-ectoine from L-aspartate 4-semialdehyde: step 1/3.</text>
</comment>
<gene>
    <name evidence="13" type="primary">ectB</name>
    <name evidence="13" type="ORF">NDI37_03285</name>
</gene>
<evidence type="ECO:0000313" key="14">
    <source>
        <dbReference type="Proteomes" id="UP001442494"/>
    </source>
</evidence>
<dbReference type="InterPro" id="IPR004637">
    <property type="entry name" value="Dat"/>
</dbReference>
<evidence type="ECO:0000256" key="1">
    <source>
        <dbReference type="ARBA" id="ARBA00001933"/>
    </source>
</evidence>